<proteinExistence type="inferred from homology"/>
<dbReference type="Pfam" id="PF00895">
    <property type="entry name" value="ATP-synt_8"/>
    <property type="match status" value="1"/>
</dbReference>
<dbReference type="PANTHER" id="PTHR39937">
    <property type="entry name" value="ATP SYNTHASE PROTEIN 8"/>
    <property type="match status" value="1"/>
</dbReference>
<dbReference type="EMBL" id="AY605481">
    <property type="protein sequence ID" value="AAT08598.1"/>
    <property type="molecule type" value="Genomic_DNA"/>
</dbReference>
<dbReference type="AlphaFoldDB" id="Q66SJ0"/>
<dbReference type="GO" id="GO:0031966">
    <property type="term" value="C:mitochondrial membrane"/>
    <property type="evidence" value="ECO:0007669"/>
    <property type="project" value="UniProtKB-SubCell"/>
</dbReference>
<evidence type="ECO:0000256" key="10">
    <source>
        <dbReference type="ARBA" id="ARBA00023136"/>
    </source>
</evidence>
<keyword evidence="10 14" id="KW-0472">Membrane</keyword>
<name>Q66SJ0_BIPBI</name>
<keyword evidence="9 12" id="KW-0496">Mitochondrion</keyword>
<sequence>MPQLNPAPWFALLLLTWSTLLLLMMKITHNTKQTDPTATTHTNRHTTWPWPWY</sequence>
<reference evidence="15" key="1">
    <citation type="journal article" date="2004" name="Mol. Phylogenet. Evol.">
        <title>Phylogenetic relationships among amphisbaenian reptiles based on complete mitochondrial genomic sequences.</title>
        <authorList>
            <person name="Macey J.R."/>
            <person name="Papenfuss T.J."/>
            <person name="Kuehl J.V."/>
            <person name="Fourcade H.M."/>
            <person name="Boore J.L."/>
        </authorList>
    </citation>
    <scope>NUCLEOTIDE SEQUENCE</scope>
</reference>
<dbReference type="InterPro" id="IPR001421">
    <property type="entry name" value="ATP8_metazoa"/>
</dbReference>
<evidence type="ECO:0000256" key="9">
    <source>
        <dbReference type="ARBA" id="ARBA00023128"/>
    </source>
</evidence>
<accession>Q66SJ0</accession>
<protein>
    <recommendedName>
        <fullName evidence="12">ATP synthase complex subunit 8</fullName>
    </recommendedName>
</protein>
<keyword evidence="8 12" id="KW-0406">Ion transport</keyword>
<evidence type="ECO:0000256" key="1">
    <source>
        <dbReference type="ARBA" id="ARBA00004304"/>
    </source>
</evidence>
<evidence type="ECO:0000256" key="14">
    <source>
        <dbReference type="SAM" id="Phobius"/>
    </source>
</evidence>
<comment type="similarity">
    <text evidence="2 12">Belongs to the ATPase protein 8 family.</text>
</comment>
<evidence type="ECO:0000256" key="11">
    <source>
        <dbReference type="ARBA" id="ARBA00023310"/>
    </source>
</evidence>
<feature type="compositionally biased region" description="Low complexity" evidence="13">
    <location>
        <begin position="34"/>
        <end position="53"/>
    </location>
</feature>
<evidence type="ECO:0000256" key="6">
    <source>
        <dbReference type="ARBA" id="ARBA00022781"/>
    </source>
</evidence>
<keyword evidence="5 12" id="KW-0812">Transmembrane</keyword>
<keyword evidence="3 12" id="KW-0813">Transport</keyword>
<dbReference type="InterPro" id="IPR050635">
    <property type="entry name" value="ATPase_protein_8"/>
</dbReference>
<dbReference type="GO" id="GO:0015078">
    <property type="term" value="F:proton transmembrane transporter activity"/>
    <property type="evidence" value="ECO:0007669"/>
    <property type="project" value="InterPro"/>
</dbReference>
<organism evidence="15">
    <name type="scientific">Bipes biporus</name>
    <name type="common">Baja worm lizard</name>
    <dbReference type="NCBI Taxonomy" id="52188"/>
    <lineage>
        <taxon>Eukaryota</taxon>
        <taxon>Metazoa</taxon>
        <taxon>Chordata</taxon>
        <taxon>Craniata</taxon>
        <taxon>Vertebrata</taxon>
        <taxon>Euteleostomi</taxon>
        <taxon>Lepidosauria</taxon>
        <taxon>Squamata</taxon>
        <taxon>Bifurcata</taxon>
        <taxon>Unidentata</taxon>
        <taxon>Episquamata</taxon>
        <taxon>Laterata</taxon>
        <taxon>Lacertibaenia</taxon>
        <taxon>Amphisbaenia</taxon>
        <taxon>Bipedidae</taxon>
        <taxon>Bipes</taxon>
    </lineage>
</organism>
<keyword evidence="4 12" id="KW-0138">CF(0)</keyword>
<gene>
    <name evidence="15" type="primary">atp8</name>
</gene>
<evidence type="ECO:0000256" key="12">
    <source>
        <dbReference type="RuleBase" id="RU003661"/>
    </source>
</evidence>
<evidence type="ECO:0000256" key="2">
    <source>
        <dbReference type="ARBA" id="ARBA00008892"/>
    </source>
</evidence>
<evidence type="ECO:0000256" key="4">
    <source>
        <dbReference type="ARBA" id="ARBA00022547"/>
    </source>
</evidence>
<evidence type="ECO:0000313" key="15">
    <source>
        <dbReference type="EMBL" id="AAT08598.1"/>
    </source>
</evidence>
<evidence type="ECO:0000256" key="5">
    <source>
        <dbReference type="ARBA" id="ARBA00022692"/>
    </source>
</evidence>
<feature type="region of interest" description="Disordered" evidence="13">
    <location>
        <begin position="33"/>
        <end position="53"/>
    </location>
</feature>
<evidence type="ECO:0000256" key="7">
    <source>
        <dbReference type="ARBA" id="ARBA00022989"/>
    </source>
</evidence>
<evidence type="ECO:0000256" key="3">
    <source>
        <dbReference type="ARBA" id="ARBA00022448"/>
    </source>
</evidence>
<geneLocation type="mitochondrion" evidence="15"/>
<comment type="subcellular location">
    <subcellularLocation>
        <location evidence="1 12">Mitochondrion membrane</location>
        <topology evidence="1 12">Single-pass membrane protein</topology>
    </subcellularLocation>
</comment>
<evidence type="ECO:0000256" key="13">
    <source>
        <dbReference type="SAM" id="MobiDB-lite"/>
    </source>
</evidence>
<keyword evidence="6 12" id="KW-0375">Hydrogen ion transport</keyword>
<keyword evidence="11" id="KW-0066">ATP synthesis</keyword>
<feature type="transmembrane region" description="Helical" evidence="14">
    <location>
        <begin position="6"/>
        <end position="24"/>
    </location>
</feature>
<dbReference type="GO" id="GO:0045259">
    <property type="term" value="C:proton-transporting ATP synthase complex"/>
    <property type="evidence" value="ECO:0007669"/>
    <property type="project" value="UniProtKB-KW"/>
</dbReference>
<keyword evidence="7 14" id="KW-1133">Transmembrane helix</keyword>
<dbReference type="PANTHER" id="PTHR39937:SF1">
    <property type="entry name" value="ATP SYNTHASE PROTEIN 8"/>
    <property type="match status" value="1"/>
</dbReference>
<evidence type="ECO:0000256" key="8">
    <source>
        <dbReference type="ARBA" id="ARBA00023065"/>
    </source>
</evidence>
<dbReference type="GO" id="GO:0015986">
    <property type="term" value="P:proton motive force-driven ATP synthesis"/>
    <property type="evidence" value="ECO:0007669"/>
    <property type="project" value="InterPro"/>
</dbReference>